<keyword evidence="5" id="KW-1185">Reference proteome</keyword>
<dbReference type="Gene3D" id="2.40.290.10">
    <property type="match status" value="1"/>
</dbReference>
<proteinExistence type="predicted"/>
<evidence type="ECO:0000313" key="5">
    <source>
        <dbReference type="Proteomes" id="UP001500707"/>
    </source>
</evidence>
<keyword evidence="2" id="KW-0233">DNA recombination</keyword>
<organism evidence="4 5">
    <name type="scientific">Streptomyces osmaniensis</name>
    <dbReference type="NCBI Taxonomy" id="593134"/>
    <lineage>
        <taxon>Bacteria</taxon>
        <taxon>Bacillati</taxon>
        <taxon>Actinomycetota</taxon>
        <taxon>Actinomycetes</taxon>
        <taxon>Kitasatosporales</taxon>
        <taxon>Streptomycetaceae</taxon>
        <taxon>Streptomyces</taxon>
    </lineage>
</organism>
<dbReference type="Pfam" id="PF02735">
    <property type="entry name" value="Ku"/>
    <property type="match status" value="1"/>
</dbReference>
<evidence type="ECO:0000256" key="1">
    <source>
        <dbReference type="ARBA" id="ARBA00023125"/>
    </source>
</evidence>
<dbReference type="EMBL" id="BAABCE010000007">
    <property type="protein sequence ID" value="GAA3552317.1"/>
    <property type="molecule type" value="Genomic_DNA"/>
</dbReference>
<feature type="domain" description="Ku" evidence="3">
    <location>
        <begin position="2"/>
        <end position="91"/>
    </location>
</feature>
<keyword evidence="1" id="KW-0238">DNA-binding</keyword>
<dbReference type="PANTHER" id="PTHR41251">
    <property type="entry name" value="NON-HOMOLOGOUS END JOINING PROTEIN KU"/>
    <property type="match status" value="1"/>
</dbReference>
<evidence type="ECO:0000256" key="2">
    <source>
        <dbReference type="ARBA" id="ARBA00023172"/>
    </source>
</evidence>
<name>A0ABP6WJ48_9ACTN</name>
<dbReference type="SUPFAM" id="SSF100939">
    <property type="entry name" value="SPOC domain-like"/>
    <property type="match status" value="1"/>
</dbReference>
<evidence type="ECO:0000259" key="3">
    <source>
        <dbReference type="Pfam" id="PF02735"/>
    </source>
</evidence>
<dbReference type="InterPro" id="IPR009187">
    <property type="entry name" value="Prok_Ku"/>
</dbReference>
<sequence>MVPINVVSATEDYSIRFRQYHLEDMGRVRVRKYCDIEDREIAQAEIGKGYHLTTEQVIPISDEELREIPLPTAKAIEIEAFVPLESIDPIRICA</sequence>
<dbReference type="InterPro" id="IPR016194">
    <property type="entry name" value="SPOC-like_C_dom_sf"/>
</dbReference>
<dbReference type="InterPro" id="IPR006164">
    <property type="entry name" value="DNA_bd_Ku70/Ku80"/>
</dbReference>
<protein>
    <recommendedName>
        <fullName evidence="3">Ku domain-containing protein</fullName>
    </recommendedName>
</protein>
<dbReference type="PANTHER" id="PTHR41251:SF1">
    <property type="entry name" value="NON-HOMOLOGOUS END JOINING PROTEIN KU"/>
    <property type="match status" value="1"/>
</dbReference>
<comment type="caution">
    <text evidence="4">The sequence shown here is derived from an EMBL/GenBank/DDBJ whole genome shotgun (WGS) entry which is preliminary data.</text>
</comment>
<dbReference type="Proteomes" id="UP001500707">
    <property type="component" value="Unassembled WGS sequence"/>
</dbReference>
<reference evidence="5" key="1">
    <citation type="journal article" date="2019" name="Int. J. Syst. Evol. Microbiol.">
        <title>The Global Catalogue of Microorganisms (GCM) 10K type strain sequencing project: providing services to taxonomists for standard genome sequencing and annotation.</title>
        <authorList>
            <consortium name="The Broad Institute Genomics Platform"/>
            <consortium name="The Broad Institute Genome Sequencing Center for Infectious Disease"/>
            <person name="Wu L."/>
            <person name="Ma J."/>
        </authorList>
    </citation>
    <scope>NUCLEOTIDE SEQUENCE [LARGE SCALE GENOMIC DNA]</scope>
    <source>
        <strain evidence="5">JCM 17656</strain>
    </source>
</reference>
<gene>
    <name evidence="4" type="ORF">GCM10022295_37880</name>
</gene>
<accession>A0ABP6WJ48</accession>
<evidence type="ECO:0000313" key="4">
    <source>
        <dbReference type="EMBL" id="GAA3552317.1"/>
    </source>
</evidence>